<dbReference type="AlphaFoldDB" id="A0A0G4P0C3"/>
<sequence length="65" mass="7480">MPDPASRAYLKNETTTNAVCGRRPVLTLNRATPVFNFSRRRMHPSPGQRLTVTRERRARAADRRT</sequence>
<gene>
    <name evidence="2" type="ORF">PCAMFM013_S003g000529</name>
</gene>
<organism evidence="2 3">
    <name type="scientific">Penicillium camemberti (strain FM 013)</name>
    <dbReference type="NCBI Taxonomy" id="1429867"/>
    <lineage>
        <taxon>Eukaryota</taxon>
        <taxon>Fungi</taxon>
        <taxon>Dikarya</taxon>
        <taxon>Ascomycota</taxon>
        <taxon>Pezizomycotina</taxon>
        <taxon>Eurotiomycetes</taxon>
        <taxon>Eurotiomycetidae</taxon>
        <taxon>Eurotiales</taxon>
        <taxon>Aspergillaceae</taxon>
        <taxon>Penicillium</taxon>
    </lineage>
</organism>
<evidence type="ECO:0000256" key="1">
    <source>
        <dbReference type="SAM" id="MobiDB-lite"/>
    </source>
</evidence>
<feature type="region of interest" description="Disordered" evidence="1">
    <location>
        <begin position="38"/>
        <end position="65"/>
    </location>
</feature>
<dbReference type="Proteomes" id="UP000053732">
    <property type="component" value="Unassembled WGS sequence"/>
</dbReference>
<feature type="compositionally biased region" description="Basic and acidic residues" evidence="1">
    <location>
        <begin position="52"/>
        <end position="65"/>
    </location>
</feature>
<accession>A0A0G4P0C3</accession>
<protein>
    <submittedName>
        <fullName evidence="2">Str. FM013</fullName>
    </submittedName>
</protein>
<name>A0A0G4P0C3_PENC3</name>
<dbReference type="EMBL" id="HG793136">
    <property type="protein sequence ID" value="CRL19738.1"/>
    <property type="molecule type" value="Genomic_DNA"/>
</dbReference>
<keyword evidence="3" id="KW-1185">Reference proteome</keyword>
<evidence type="ECO:0000313" key="2">
    <source>
        <dbReference type="EMBL" id="CRL19738.1"/>
    </source>
</evidence>
<reference evidence="2 3" key="1">
    <citation type="journal article" date="2014" name="Nat. Commun.">
        <title>Multiple recent horizontal transfers of a large genomic region in cheese making fungi.</title>
        <authorList>
            <person name="Cheeseman K."/>
            <person name="Ropars J."/>
            <person name="Renault P."/>
            <person name="Dupont J."/>
            <person name="Gouzy J."/>
            <person name="Branca A."/>
            <person name="Abraham A.L."/>
            <person name="Ceppi M."/>
            <person name="Conseiller E."/>
            <person name="Debuchy R."/>
            <person name="Malagnac F."/>
            <person name="Goarin A."/>
            <person name="Silar P."/>
            <person name="Lacoste S."/>
            <person name="Sallet E."/>
            <person name="Bensimon A."/>
            <person name="Giraud T."/>
            <person name="Brygoo Y."/>
        </authorList>
    </citation>
    <scope>NUCLEOTIDE SEQUENCE [LARGE SCALE GENOMIC DNA]</scope>
    <source>
        <strain evidence="3">FM 013</strain>
    </source>
</reference>
<evidence type="ECO:0000313" key="3">
    <source>
        <dbReference type="Proteomes" id="UP000053732"/>
    </source>
</evidence>
<proteinExistence type="predicted"/>